<feature type="compositionally biased region" description="Polar residues" evidence="1">
    <location>
        <begin position="558"/>
        <end position="598"/>
    </location>
</feature>
<feature type="compositionally biased region" description="Low complexity" evidence="1">
    <location>
        <begin position="1274"/>
        <end position="1285"/>
    </location>
</feature>
<dbReference type="Proteomes" id="UP000036987">
    <property type="component" value="Unassembled WGS sequence"/>
</dbReference>
<feature type="compositionally biased region" description="Polar residues" evidence="1">
    <location>
        <begin position="803"/>
        <end position="817"/>
    </location>
</feature>
<protein>
    <submittedName>
        <fullName evidence="2">Uncharacterized protein</fullName>
    </submittedName>
</protein>
<feature type="compositionally biased region" description="Polar residues" evidence="1">
    <location>
        <begin position="99"/>
        <end position="110"/>
    </location>
</feature>
<accession>A0A0K9NYH1</accession>
<feature type="compositionally biased region" description="Polar residues" evidence="1">
    <location>
        <begin position="128"/>
        <end position="140"/>
    </location>
</feature>
<feature type="compositionally biased region" description="Polar residues" evidence="1">
    <location>
        <begin position="982"/>
        <end position="994"/>
    </location>
</feature>
<feature type="compositionally biased region" description="Polar residues" evidence="1">
    <location>
        <begin position="514"/>
        <end position="525"/>
    </location>
</feature>
<feature type="compositionally biased region" description="Polar residues" evidence="1">
    <location>
        <begin position="250"/>
        <end position="262"/>
    </location>
</feature>
<feature type="compositionally biased region" description="Polar residues" evidence="1">
    <location>
        <begin position="1127"/>
        <end position="1137"/>
    </location>
</feature>
<dbReference type="STRING" id="29655.A0A0K9NYH1"/>
<feature type="compositionally biased region" description="Polar residues" evidence="1">
    <location>
        <begin position="1444"/>
        <end position="1455"/>
    </location>
</feature>
<feature type="compositionally biased region" description="Low complexity" evidence="1">
    <location>
        <begin position="907"/>
        <end position="918"/>
    </location>
</feature>
<feature type="compositionally biased region" description="Polar residues" evidence="1">
    <location>
        <begin position="1595"/>
        <end position="1607"/>
    </location>
</feature>
<feature type="compositionally biased region" description="Polar residues" evidence="1">
    <location>
        <begin position="1349"/>
        <end position="1361"/>
    </location>
</feature>
<feature type="compositionally biased region" description="Polar residues" evidence="1">
    <location>
        <begin position="710"/>
        <end position="721"/>
    </location>
</feature>
<feature type="compositionally biased region" description="Polar residues" evidence="1">
    <location>
        <begin position="192"/>
        <end position="206"/>
    </location>
</feature>
<feature type="compositionally biased region" description="Polar residues" evidence="1">
    <location>
        <begin position="1850"/>
        <end position="1872"/>
    </location>
</feature>
<feature type="compositionally biased region" description="Polar residues" evidence="1">
    <location>
        <begin position="616"/>
        <end position="628"/>
    </location>
</feature>
<feature type="compositionally biased region" description="Polar residues" evidence="1">
    <location>
        <begin position="2285"/>
        <end position="2311"/>
    </location>
</feature>
<feature type="compositionally biased region" description="Polar residues" evidence="1">
    <location>
        <begin position="1077"/>
        <end position="1088"/>
    </location>
</feature>
<feature type="compositionally biased region" description="Polar residues" evidence="1">
    <location>
        <begin position="492"/>
        <end position="504"/>
    </location>
</feature>
<feature type="compositionally biased region" description="Polar residues" evidence="1">
    <location>
        <begin position="1899"/>
        <end position="1915"/>
    </location>
</feature>
<feature type="compositionally biased region" description="Low complexity" evidence="1">
    <location>
        <begin position="1519"/>
        <end position="1529"/>
    </location>
</feature>
<comment type="caution">
    <text evidence="2">The sequence shown here is derived from an EMBL/GenBank/DDBJ whole genome shotgun (WGS) entry which is preliminary data.</text>
</comment>
<organism evidence="2 3">
    <name type="scientific">Zostera marina</name>
    <name type="common">Eelgrass</name>
    <dbReference type="NCBI Taxonomy" id="29655"/>
    <lineage>
        <taxon>Eukaryota</taxon>
        <taxon>Viridiplantae</taxon>
        <taxon>Streptophyta</taxon>
        <taxon>Embryophyta</taxon>
        <taxon>Tracheophyta</taxon>
        <taxon>Spermatophyta</taxon>
        <taxon>Magnoliopsida</taxon>
        <taxon>Liliopsida</taxon>
        <taxon>Zosteraceae</taxon>
        <taxon>Zostera</taxon>
    </lineage>
</organism>
<feature type="compositionally biased region" description="Polar residues" evidence="1">
    <location>
        <begin position="2020"/>
        <end position="2039"/>
    </location>
</feature>
<dbReference type="OMA" id="HCEAPPQ"/>
<feature type="compositionally biased region" description="Low complexity" evidence="1">
    <location>
        <begin position="1784"/>
        <end position="1794"/>
    </location>
</feature>
<feature type="compositionally biased region" description="Polar residues" evidence="1">
    <location>
        <begin position="1248"/>
        <end position="1259"/>
    </location>
</feature>
<feature type="compositionally biased region" description="Low complexity" evidence="1">
    <location>
        <begin position="296"/>
        <end position="307"/>
    </location>
</feature>
<feature type="compositionally biased region" description="Polar residues" evidence="1">
    <location>
        <begin position="1371"/>
        <end position="1382"/>
    </location>
</feature>
<feature type="compositionally biased region" description="Polar residues" evidence="1">
    <location>
        <begin position="1226"/>
        <end position="1238"/>
    </location>
</feature>
<feature type="compositionally biased region" description="Polar residues" evidence="1">
    <location>
        <begin position="2076"/>
        <end position="2087"/>
    </location>
</feature>
<feature type="compositionally biased region" description="Low complexity" evidence="1">
    <location>
        <begin position="540"/>
        <end position="551"/>
    </location>
</feature>
<feature type="compositionally biased region" description="Low complexity" evidence="1">
    <location>
        <begin position="661"/>
        <end position="685"/>
    </location>
</feature>
<evidence type="ECO:0000256" key="1">
    <source>
        <dbReference type="SAM" id="MobiDB-lite"/>
    </source>
</evidence>
<feature type="compositionally biased region" description="Polar residues" evidence="1">
    <location>
        <begin position="1292"/>
        <end position="1306"/>
    </location>
</feature>
<feature type="compositionally biased region" description="Low complexity" evidence="1">
    <location>
        <begin position="1152"/>
        <end position="1172"/>
    </location>
</feature>
<evidence type="ECO:0000313" key="3">
    <source>
        <dbReference type="Proteomes" id="UP000036987"/>
    </source>
</evidence>
<feature type="compositionally biased region" description="Polar residues" evidence="1">
    <location>
        <begin position="372"/>
        <end position="384"/>
    </location>
</feature>
<feature type="compositionally biased region" description="Polar residues" evidence="1">
    <location>
        <begin position="149"/>
        <end position="159"/>
    </location>
</feature>
<feature type="compositionally biased region" description="Polar residues" evidence="1">
    <location>
        <begin position="1417"/>
        <end position="1429"/>
    </location>
</feature>
<keyword evidence="3" id="KW-1185">Reference proteome</keyword>
<feature type="compositionally biased region" description="Polar residues" evidence="1">
    <location>
        <begin position="1106"/>
        <end position="1118"/>
    </location>
</feature>
<feature type="compositionally biased region" description="Polar residues" evidence="1">
    <location>
        <begin position="1"/>
        <end position="15"/>
    </location>
</feature>
<feature type="compositionally biased region" description="Polar residues" evidence="1">
    <location>
        <begin position="1756"/>
        <end position="1767"/>
    </location>
</feature>
<feature type="compositionally biased region" description="Polar residues" evidence="1">
    <location>
        <begin position="1048"/>
        <end position="1062"/>
    </location>
</feature>
<sequence length="2372" mass="250455">MASPQTGSPLPTPTNNEKRVKRKGQTTTQHVGSPNSPLEGHSANAPNENGSSFQPHSPSSSPGQEESVESPSGSARETPTNEASFIGRSPNNNEDHLKTSSGAPSSTPTIGKSIPSLEPQQEDMASPQPVSSQRTPTNNENRVKRRGETITQHVGSPNSPLEGHSPNAPNENGSSFLPHSPSSSPGQEESVESPSGSARETPTNEASFIGRSPNNEDHLKTSSGAPSSTPTIGKSIPSLEPQQEDMASPQPVSSRLTPTNNENRVKRKGQTTTQHVGSPKTPSEGHSPNAPNENVSSFLPHSPSSSPGQEESVESPLGSARETPTNEASFIGRSPNNEDHLKISSGAPSSTPTIGKSIPSLEPQQEDMASPQPVSSRLTPTNNENRVKRKGETTTQHVGSPKTPSEGHSPNAANENGSSFLPHSPSSSPGQEESVESPLGSARETPTNEASFIGRSPNNEDHLKTSSGAPSSTPTIGKSIPSLEPQQEDMASPQTGSPRLTPTDNKNHVKRKGQTTTQHVRSPNSPLEGHSPNAPNENGSSFLPHSPSSSPGQEESVESPSGSARETPTNEASFIGRSPNNEVHLKTSSGVPSSTPTIGKSIPSLEPQQEDMASPQPVSSRLTPTNNENRVKRKGETTTQHVGSPNSPLEGHSPNAPNENGSSFQPHSPSSSPGQEESVESPSGSARETPTNEASFIGRSPNNNEDHLKTSSGAPSSTPTIGKSIPSLEPQQEDMASPQTGSPRRTPTDNKNHVKRKGQTTTQHVRSPNSPLEGHSPNAPNENGSSFLPHSPSSSPGQEESVESPSGSARETPTNEASFIGRSPNNEDHLKTSSGAPSSTPTIGKSIPSLEPQQEDMASPQPVSSRLTPTNNENRVKRKGETTTQHVGSPKTPLEGHSPNAPNENGSSFLPHSPSSSPGQEESVESPSGSARETPTNEASFIGRSPNNNEDHLKISSEAPSSTPTIGKSIPSLEPQQEDMASPQTGSPRLTPTDNENHVKRKGQTTTQHVGSPKTPLEGHSPNAPNENGLSFLPHSPSSSPGQEESVESPSGSARETPTNEASFIGRSPNNEDHLKTSSGAPSSTPTIGKSIPSLEPQQEDMASPQPVSSRLTPTNNENRVKRKGETTTQHVGSPNSPLEGHSPNAPNENGSSFQPHSPSSSPGQEESVESPLGSARETPTNEASFIGRSPNNEDHLKTSSGAPSSTPTIGKSIPSLEPQQEDMASPQTGSPRLTPTDNKNHVKRKGQTTTQHVRSPNSPLEGHSPNAPNENGSSFLPHSPSSSPGQEESVESPSGSARETPTNEASFIGRSPNNNEDHLKTSSEAPSSTPTIGKSIPSLEPQQEDMASPQTGSPRLTPTDNKNHVKRKGQTTTQHVRSPNSPLEGHSPNAPNENGSSFLPHSPPSSPDHEEIVESPSGSARETPTNEASFIRRSPNNEDHLKTSSGAPSSTPTIGKSIPSLEPKQEDMASPQTGSPLPTPTNKEKRVKRKGQTTTQHVGSRNSPLEGDSPNAPNENGSSFQPHSPSSSPDHEESVESPSGFGRETPTNEASFIGRSPNNEVHLKTSSGAPSSTPTIGQSIPSLEPQQEDMASPQPVSSRLTPTNNENRVKRKGQITTQHVGSPKTPLKGHSPNAPNENGSSFQPHSPSSSPDHEESVESPSGFGRETSTNEASLIGRSPNNEDHLKTSSGAPSSTPTIGKSIPSLEPQQEDMTSPHIGSPRPTPTSNENRVKRKGQTTTQHVGSPKTSFEGHSPNAPSENGKSFQPKTPLEGHSPNAPNENGSSFQPHSPSSSPDHEESEESPSGSASGTPTNEASSIGRSPNNEDHLKTSIEAPSSKPTIGKWIPSLEPQQEDMTFPQTGSPRLTPTNNENRVKRKGQTTTQHVGSPKTPLEGRSPNVPNENGSLFQPHSPSLSPDHEKSVESPSGFARETPTNEASFIGRSPNNEVHLKTSSGAPSLTPEIGKSIPSLEPQQEDMASPQIGSPLPTPTNNENRVKRKGQTTSQQHVGSPKTPLEGHSPNTSNENGSPFQPHTPSSSPDHKESVESPSGSARETPTNEASFIVRSPNNEEHLKTSSGAPSLTPENGKSIPSLEPQQEDMASPQIGSPLETPKNNEDQVKRKGQITTQQLVGSPKTPMEGHSPNAPNENGSSFQPHIPPSSPDHEESVESPSGSARATPKNETSFIGRSPNNESPLKTPSGGPSTPEVSKSIPSLEPQQENMTSLQTRSPQSTPKNNEGQVKRNGQNKNKTTMQTTPSPEMGQDNIHENPIFEAPSTKLPHDNINMSPSRPSSMISKAPQTLTRPSSSRSKAPLTPVGRPSRDTKVKASGPSMRSPPFPAEDFTLPPTGFVLPPTNGYIYASPPPPFYTGY</sequence>
<feature type="compositionally biased region" description="Polar residues" evidence="1">
    <location>
        <begin position="393"/>
        <end position="417"/>
    </location>
</feature>
<feature type="compositionally biased region" description="Polar residues" evidence="1">
    <location>
        <begin position="759"/>
        <end position="770"/>
    </location>
</feature>
<feature type="compositionally biased region" description="Polar residues" evidence="1">
    <location>
        <begin position="2145"/>
        <end position="2155"/>
    </location>
</feature>
<feature type="compositionally biased region" description="Polar residues" evidence="1">
    <location>
        <begin position="861"/>
        <end position="873"/>
    </location>
</feature>
<feature type="compositionally biased region" description="Polar residues" evidence="1">
    <location>
        <begin position="1199"/>
        <end position="1210"/>
    </location>
</feature>
<feature type="compositionally biased region" description="Polar residues" evidence="1">
    <location>
        <begin position="2170"/>
        <end position="2259"/>
    </location>
</feature>
<feature type="compositionally biased region" description="Polar residues" evidence="1">
    <location>
        <begin position="1810"/>
        <end position="1823"/>
    </location>
</feature>
<feature type="compositionally biased region" description="Low complexity" evidence="1">
    <location>
        <begin position="418"/>
        <end position="429"/>
    </location>
</feature>
<feature type="compositionally biased region" description="Polar residues" evidence="1">
    <location>
        <begin position="1688"/>
        <end position="1699"/>
    </location>
</feature>
<reference evidence="3" key="1">
    <citation type="journal article" date="2016" name="Nature">
        <title>The genome of the seagrass Zostera marina reveals angiosperm adaptation to the sea.</title>
        <authorList>
            <person name="Olsen J.L."/>
            <person name="Rouze P."/>
            <person name="Verhelst B."/>
            <person name="Lin Y.-C."/>
            <person name="Bayer T."/>
            <person name="Collen J."/>
            <person name="Dattolo E."/>
            <person name="De Paoli E."/>
            <person name="Dittami S."/>
            <person name="Maumus F."/>
            <person name="Michel G."/>
            <person name="Kersting A."/>
            <person name="Lauritano C."/>
            <person name="Lohaus R."/>
            <person name="Toepel M."/>
            <person name="Tonon T."/>
            <person name="Vanneste K."/>
            <person name="Amirebrahimi M."/>
            <person name="Brakel J."/>
            <person name="Bostroem C."/>
            <person name="Chovatia M."/>
            <person name="Grimwood J."/>
            <person name="Jenkins J.W."/>
            <person name="Jueterbock A."/>
            <person name="Mraz A."/>
            <person name="Stam W.T."/>
            <person name="Tice H."/>
            <person name="Bornberg-Bauer E."/>
            <person name="Green P.J."/>
            <person name="Pearson G.A."/>
            <person name="Procaccini G."/>
            <person name="Duarte C.M."/>
            <person name="Schmutz J."/>
            <person name="Reusch T.B.H."/>
            <person name="Van de Peer Y."/>
        </authorList>
    </citation>
    <scope>NUCLEOTIDE SEQUENCE [LARGE SCALE GENOMIC DNA]</scope>
    <source>
        <strain evidence="3">cv. Finnish</strain>
    </source>
</reference>
<gene>
    <name evidence="2" type="ORF">ZOSMA_4G00270</name>
</gene>
<feature type="compositionally biased region" description="Polar residues" evidence="1">
    <location>
        <begin position="221"/>
        <end position="232"/>
    </location>
</feature>
<feature type="compositionally biased region" description="Polar residues" evidence="1">
    <location>
        <begin position="465"/>
        <end position="476"/>
    </location>
</feature>
<feature type="compositionally biased region" description="Polar residues" evidence="1">
    <location>
        <begin position="2047"/>
        <end position="2061"/>
    </location>
</feature>
<feature type="compositionally biased region" description="Low complexity" evidence="1">
    <location>
        <begin position="785"/>
        <end position="796"/>
    </location>
</feature>
<feature type="compositionally biased region" description="Polar residues" evidence="1">
    <location>
        <begin position="1546"/>
        <end position="1586"/>
    </location>
</feature>
<evidence type="ECO:0000313" key="2">
    <source>
        <dbReference type="EMBL" id="KMZ61743.1"/>
    </source>
</evidence>
<feature type="compositionally biased region" description="Polar residues" evidence="1">
    <location>
        <begin position="637"/>
        <end position="647"/>
    </location>
</feature>
<feature type="compositionally biased region" description="Polar residues" evidence="1">
    <location>
        <begin position="1323"/>
        <end position="1333"/>
    </location>
</feature>
<proteinExistence type="predicted"/>
<feature type="compositionally biased region" description="Polar residues" evidence="1">
    <location>
        <begin position="270"/>
        <end position="295"/>
    </location>
</feature>
<feature type="compositionally biased region" description="Polar residues" evidence="1">
    <location>
        <begin position="1493"/>
        <end position="1504"/>
    </location>
</feature>
<feature type="region of interest" description="Disordered" evidence="1">
    <location>
        <begin position="1"/>
        <end position="2345"/>
    </location>
</feature>
<feature type="compositionally biased region" description="Polar residues" evidence="1">
    <location>
        <begin position="1737"/>
        <end position="1748"/>
    </location>
</feature>
<name>A0A0K9NYH1_ZOSMR</name>
<feature type="compositionally biased region" description="Low complexity" evidence="1">
    <location>
        <begin position="50"/>
        <end position="74"/>
    </location>
</feature>
<feature type="compositionally biased region" description="Low complexity" evidence="1">
    <location>
        <begin position="174"/>
        <end position="185"/>
    </location>
</feature>
<feature type="compositionally biased region" description="Polar residues" evidence="1">
    <location>
        <begin position="925"/>
        <end position="939"/>
    </location>
</feature>
<feature type="compositionally biased region" description="Low complexity" evidence="1">
    <location>
        <begin position="1641"/>
        <end position="1651"/>
    </location>
</feature>
<dbReference type="EMBL" id="LFYR01001430">
    <property type="protein sequence ID" value="KMZ61743.1"/>
    <property type="molecule type" value="Genomic_DNA"/>
</dbReference>
<feature type="compositionally biased region" description="Polar residues" evidence="1">
    <location>
        <begin position="1933"/>
        <end position="1958"/>
    </location>
</feature>
<feature type="compositionally biased region" description="Polar residues" evidence="1">
    <location>
        <begin position="25"/>
        <end position="36"/>
    </location>
</feature>
<feature type="compositionally biased region" description="Polar residues" evidence="1">
    <location>
        <begin position="832"/>
        <end position="843"/>
    </location>
</feature>